<name>A0A9P4J2G1_9PEZI</name>
<keyword evidence="4" id="KW-0156">Chromatin regulator</keyword>
<feature type="compositionally biased region" description="Basic and acidic residues" evidence="5">
    <location>
        <begin position="507"/>
        <end position="527"/>
    </location>
</feature>
<dbReference type="SMART" id="SM00317">
    <property type="entry name" value="SET"/>
    <property type="match status" value="1"/>
</dbReference>
<dbReference type="InterPro" id="IPR046341">
    <property type="entry name" value="SET_dom_sf"/>
</dbReference>
<feature type="compositionally biased region" description="Polar residues" evidence="5">
    <location>
        <begin position="618"/>
        <end position="641"/>
    </location>
</feature>
<feature type="domain" description="SET" evidence="6">
    <location>
        <begin position="298"/>
        <end position="418"/>
    </location>
</feature>
<dbReference type="PANTHER" id="PTHR46462">
    <property type="entry name" value="UPSET, ISOFORM A"/>
    <property type="match status" value="1"/>
</dbReference>
<feature type="compositionally biased region" description="Acidic residues" evidence="5">
    <location>
        <begin position="778"/>
        <end position="787"/>
    </location>
</feature>
<organism evidence="7 8">
    <name type="scientific">Myriangium duriaei CBS 260.36</name>
    <dbReference type="NCBI Taxonomy" id="1168546"/>
    <lineage>
        <taxon>Eukaryota</taxon>
        <taxon>Fungi</taxon>
        <taxon>Dikarya</taxon>
        <taxon>Ascomycota</taxon>
        <taxon>Pezizomycotina</taxon>
        <taxon>Dothideomycetes</taxon>
        <taxon>Dothideomycetidae</taxon>
        <taxon>Myriangiales</taxon>
        <taxon>Myriangiaceae</taxon>
        <taxon>Myriangium</taxon>
    </lineage>
</organism>
<dbReference type="Pfam" id="PF00628">
    <property type="entry name" value="PHD"/>
    <property type="match status" value="1"/>
</dbReference>
<keyword evidence="3" id="KW-0862">Zinc</keyword>
<feature type="compositionally biased region" description="Low complexity" evidence="5">
    <location>
        <begin position="181"/>
        <end position="190"/>
    </location>
</feature>
<dbReference type="SMART" id="SM00249">
    <property type="entry name" value="PHD"/>
    <property type="match status" value="1"/>
</dbReference>
<dbReference type="Gene3D" id="3.30.40.10">
    <property type="entry name" value="Zinc/RING finger domain, C3HC4 (zinc finger)"/>
    <property type="match status" value="1"/>
</dbReference>
<dbReference type="InterPro" id="IPR001214">
    <property type="entry name" value="SET_dom"/>
</dbReference>
<feature type="region of interest" description="Disordered" evidence="5">
    <location>
        <begin position="1"/>
        <end position="42"/>
    </location>
</feature>
<evidence type="ECO:0000259" key="6">
    <source>
        <dbReference type="PROSITE" id="PS50280"/>
    </source>
</evidence>
<feature type="compositionally biased region" description="Polar residues" evidence="5">
    <location>
        <begin position="206"/>
        <end position="215"/>
    </location>
</feature>
<feature type="region of interest" description="Disordered" evidence="5">
    <location>
        <begin position="569"/>
        <end position="700"/>
    </location>
</feature>
<feature type="region of interest" description="Disordered" evidence="5">
    <location>
        <begin position="714"/>
        <end position="955"/>
    </location>
</feature>
<keyword evidence="1" id="KW-0479">Metal-binding</keyword>
<dbReference type="AlphaFoldDB" id="A0A9P4J2G1"/>
<accession>A0A9P4J2G1</accession>
<proteinExistence type="predicted"/>
<sequence length="1102" mass="119806">MTEALSLATSVSANQRPPISTTDFTPFHHNPPPPTLQTEETADDDDGEIACICAFNEDDGNTIQCDKCLRWQHISCYYPPPKEVPGEDQKHYCSDCVPQPDLDSRRATERQRRLVDQKNGVNGVKRPAAKASKKKVKDSPSLSAQTNGWSDRHSHIHNHDRKSASPRDQPPPAKKPKTSHRSSNSVSNPSSRKRAGTVNAHPMRSPSKSPELNVSSFIPQYSDDFLHLFQPQSPQVETDTNLMNNIAVTNLLSDWLQHPDAVKGVTGLPPSEIFKRWDGQVDDIPGRPLVNLEWVEDQRFTTDDLTPRWARLTVEEQIAQGTFIGELRGRVGLKDDYIHETDGRWNLLHHPEPFVFFHPQLPICIDARQEGSFFRFVRRSCQPNAELQTIITEGTEYHFCFMATREIMAGEEVTVAWQVPDTIRARINSSLATSNNFQPKVREQISTWVSNVLSNCGPCACNFQSTCLMAHYDRRGLSPPLPPAKPAKRKKKLPTLDPVVTNNRSRSASEVRKTEQDEDRSESRSVSDSRGSASRDITPSTHYSAIVSAGGFQELSERERKKLMREEEMFKRQEEESGRQKKKRNSGGSSLNTPSAASSVRSSALDGNKRPRGDGDKNSSSLPNGTSSRYADAGTSNRPQLSSRSSSGKRKAGSSSKLGRRESTLPTRAPSANYVDAAVQCDLDEEQTPPKVANRPRKRYISVTQRLFQRCISNNLKINNADLKPGPPTLDKSDAMDVDSEYDPSPAKEPETVSPPTTSVLPPDQPITSSPGSLSKPEDEDTVMADVEEAKPPQQTSKTEVLPKPISPTQAQPQVADSKQAAALSNADEVPRALQVVEGATQSQDRPPTPPLSSPDKVELTVPLIAPPFEHTDPPRMDDTQHSQPPKDSPSEKATPLVQTEQSSMRPTMHLEMPPPHLSITATQPASASLAVASSAPLVQSPTATTPGPASASLAAPLFSPNVAAAVLPSPIRKKLSLSDYTKRSKARESGGGETSTTSSLGKELGIKDDVPSVSATSSQDSDAAKAANEEAIVDDEPVKDVSEQDAKQESIEAQVSSVTDGAAKTDIPASEQAEPAPTVPAAAMDGGEASTGGEGVDGEGK</sequence>
<evidence type="ECO:0000313" key="8">
    <source>
        <dbReference type="Proteomes" id="UP000799439"/>
    </source>
</evidence>
<evidence type="ECO:0000313" key="7">
    <source>
        <dbReference type="EMBL" id="KAF2152020.1"/>
    </source>
</evidence>
<feature type="region of interest" description="Disordered" evidence="5">
    <location>
        <begin position="969"/>
        <end position="1102"/>
    </location>
</feature>
<feature type="compositionally biased region" description="Polar residues" evidence="5">
    <location>
        <begin position="586"/>
        <end position="602"/>
    </location>
</feature>
<comment type="caution">
    <text evidence="7">The sequence shown here is derived from an EMBL/GenBank/DDBJ whole genome shotgun (WGS) entry which is preliminary data.</text>
</comment>
<dbReference type="OrthoDB" id="1928087at2759"/>
<feature type="compositionally biased region" description="Basic and acidic residues" evidence="5">
    <location>
        <begin position="1037"/>
        <end position="1051"/>
    </location>
</feature>
<dbReference type="PROSITE" id="PS50280">
    <property type="entry name" value="SET"/>
    <property type="match status" value="1"/>
</dbReference>
<feature type="compositionally biased region" description="Basic residues" evidence="5">
    <location>
        <begin position="127"/>
        <end position="136"/>
    </location>
</feature>
<feature type="compositionally biased region" description="Low complexity" evidence="5">
    <location>
        <begin position="995"/>
        <end position="1004"/>
    </location>
</feature>
<keyword evidence="8" id="KW-1185">Reference proteome</keyword>
<evidence type="ECO:0000256" key="1">
    <source>
        <dbReference type="ARBA" id="ARBA00022723"/>
    </source>
</evidence>
<feature type="compositionally biased region" description="Basic and acidic residues" evidence="5">
    <location>
        <begin position="607"/>
        <end position="617"/>
    </location>
</feature>
<evidence type="ECO:0000256" key="3">
    <source>
        <dbReference type="ARBA" id="ARBA00022833"/>
    </source>
</evidence>
<feature type="compositionally biased region" description="Basic and acidic residues" evidence="5">
    <location>
        <begin position="569"/>
        <end position="579"/>
    </location>
</feature>
<dbReference type="SUPFAM" id="SSF82199">
    <property type="entry name" value="SET domain"/>
    <property type="match status" value="1"/>
</dbReference>
<dbReference type="GO" id="GO:0070210">
    <property type="term" value="C:Rpd3L-Expanded complex"/>
    <property type="evidence" value="ECO:0007669"/>
    <property type="project" value="TreeGrafter"/>
</dbReference>
<keyword evidence="2" id="KW-0863">Zinc-finger</keyword>
<feature type="compositionally biased region" description="Polar residues" evidence="5">
    <location>
        <begin position="807"/>
        <end position="817"/>
    </location>
</feature>
<dbReference type="InterPro" id="IPR013083">
    <property type="entry name" value="Znf_RING/FYVE/PHD"/>
</dbReference>
<dbReference type="Pfam" id="PF00856">
    <property type="entry name" value="SET"/>
    <property type="match status" value="1"/>
</dbReference>
<dbReference type="Proteomes" id="UP000799439">
    <property type="component" value="Unassembled WGS sequence"/>
</dbReference>
<feature type="compositionally biased region" description="Polar residues" evidence="5">
    <location>
        <begin position="897"/>
        <end position="906"/>
    </location>
</feature>
<dbReference type="InterPro" id="IPR001965">
    <property type="entry name" value="Znf_PHD"/>
</dbReference>
<dbReference type="InterPro" id="IPR019787">
    <property type="entry name" value="Znf_PHD-finger"/>
</dbReference>
<feature type="compositionally biased region" description="Basic and acidic residues" evidence="5">
    <location>
        <begin position="981"/>
        <end position="991"/>
    </location>
</feature>
<feature type="compositionally biased region" description="Low complexity" evidence="5">
    <location>
        <begin position="752"/>
        <end position="762"/>
    </location>
</feature>
<evidence type="ECO:0000256" key="4">
    <source>
        <dbReference type="ARBA" id="ARBA00022853"/>
    </source>
</evidence>
<dbReference type="GO" id="GO:0008270">
    <property type="term" value="F:zinc ion binding"/>
    <property type="evidence" value="ECO:0007669"/>
    <property type="project" value="UniProtKB-KW"/>
</dbReference>
<evidence type="ECO:0000256" key="2">
    <source>
        <dbReference type="ARBA" id="ARBA00022771"/>
    </source>
</evidence>
<protein>
    <recommendedName>
        <fullName evidence="6">SET domain-containing protein</fullName>
    </recommendedName>
</protein>
<feature type="compositionally biased region" description="Polar residues" evidence="5">
    <location>
        <begin position="7"/>
        <end position="20"/>
    </location>
</feature>
<feature type="region of interest" description="Disordered" evidence="5">
    <location>
        <begin position="479"/>
        <end position="553"/>
    </location>
</feature>
<feature type="compositionally biased region" description="Low complexity" evidence="5">
    <location>
        <begin position="924"/>
        <end position="955"/>
    </location>
</feature>
<feature type="compositionally biased region" description="Basic and acidic residues" evidence="5">
    <location>
        <begin position="870"/>
        <end position="881"/>
    </location>
</feature>
<dbReference type="EMBL" id="ML996087">
    <property type="protein sequence ID" value="KAF2152020.1"/>
    <property type="molecule type" value="Genomic_DNA"/>
</dbReference>
<dbReference type="GO" id="GO:0006325">
    <property type="term" value="P:chromatin organization"/>
    <property type="evidence" value="ECO:0007669"/>
    <property type="project" value="UniProtKB-KW"/>
</dbReference>
<dbReference type="PANTHER" id="PTHR46462:SF3">
    <property type="entry name" value="UPSET, ISOFORM A"/>
    <property type="match status" value="1"/>
</dbReference>
<dbReference type="GO" id="GO:0034967">
    <property type="term" value="C:Set3 complex"/>
    <property type="evidence" value="ECO:0007669"/>
    <property type="project" value="TreeGrafter"/>
</dbReference>
<dbReference type="GO" id="GO:0006355">
    <property type="term" value="P:regulation of DNA-templated transcription"/>
    <property type="evidence" value="ECO:0007669"/>
    <property type="project" value="TreeGrafter"/>
</dbReference>
<evidence type="ECO:0000256" key="5">
    <source>
        <dbReference type="SAM" id="MobiDB-lite"/>
    </source>
</evidence>
<dbReference type="SUPFAM" id="SSF57903">
    <property type="entry name" value="FYVE/PHD zinc finger"/>
    <property type="match status" value="1"/>
</dbReference>
<feature type="compositionally biased region" description="Basic and acidic residues" evidence="5">
    <location>
        <begin position="102"/>
        <end position="116"/>
    </location>
</feature>
<feature type="region of interest" description="Disordered" evidence="5">
    <location>
        <begin position="99"/>
        <end position="215"/>
    </location>
</feature>
<dbReference type="InterPro" id="IPR011011">
    <property type="entry name" value="Znf_FYVE_PHD"/>
</dbReference>
<reference evidence="7" key="1">
    <citation type="journal article" date="2020" name="Stud. Mycol.">
        <title>101 Dothideomycetes genomes: a test case for predicting lifestyles and emergence of pathogens.</title>
        <authorList>
            <person name="Haridas S."/>
            <person name="Albert R."/>
            <person name="Binder M."/>
            <person name="Bloem J."/>
            <person name="Labutti K."/>
            <person name="Salamov A."/>
            <person name="Andreopoulos B."/>
            <person name="Baker S."/>
            <person name="Barry K."/>
            <person name="Bills G."/>
            <person name="Bluhm B."/>
            <person name="Cannon C."/>
            <person name="Castanera R."/>
            <person name="Culley D."/>
            <person name="Daum C."/>
            <person name="Ezra D."/>
            <person name="Gonzalez J."/>
            <person name="Henrissat B."/>
            <person name="Kuo A."/>
            <person name="Liang C."/>
            <person name="Lipzen A."/>
            <person name="Lutzoni F."/>
            <person name="Magnuson J."/>
            <person name="Mondo S."/>
            <person name="Nolan M."/>
            <person name="Ohm R."/>
            <person name="Pangilinan J."/>
            <person name="Park H.-J."/>
            <person name="Ramirez L."/>
            <person name="Alfaro M."/>
            <person name="Sun H."/>
            <person name="Tritt A."/>
            <person name="Yoshinaga Y."/>
            <person name="Zwiers L.-H."/>
            <person name="Turgeon B."/>
            <person name="Goodwin S."/>
            <person name="Spatafora J."/>
            <person name="Crous P."/>
            <person name="Grigoriev I."/>
        </authorList>
    </citation>
    <scope>NUCLEOTIDE SEQUENCE</scope>
    <source>
        <strain evidence="7">CBS 260.36</strain>
    </source>
</reference>
<gene>
    <name evidence="7" type="ORF">K461DRAFT_269096</name>
</gene>
<dbReference type="Gene3D" id="2.170.270.10">
    <property type="entry name" value="SET domain"/>
    <property type="match status" value="1"/>
</dbReference>